<organism evidence="1">
    <name type="scientific">Heliothis virescens</name>
    <name type="common">Tobacco budworm moth</name>
    <dbReference type="NCBI Taxonomy" id="7102"/>
    <lineage>
        <taxon>Eukaryota</taxon>
        <taxon>Metazoa</taxon>
        <taxon>Ecdysozoa</taxon>
        <taxon>Arthropoda</taxon>
        <taxon>Hexapoda</taxon>
        <taxon>Insecta</taxon>
        <taxon>Pterygota</taxon>
        <taxon>Neoptera</taxon>
        <taxon>Endopterygota</taxon>
        <taxon>Lepidoptera</taxon>
        <taxon>Glossata</taxon>
        <taxon>Ditrysia</taxon>
        <taxon>Noctuoidea</taxon>
        <taxon>Noctuidae</taxon>
        <taxon>Heliothinae</taxon>
        <taxon>Heliothis</taxon>
    </lineage>
</organism>
<dbReference type="STRING" id="7102.A0A2A4J025"/>
<evidence type="ECO:0008006" key="2">
    <source>
        <dbReference type="Google" id="ProtNLM"/>
    </source>
</evidence>
<dbReference type="PANTHER" id="PTHR47027:SF20">
    <property type="entry name" value="REVERSE TRANSCRIPTASE-LIKE PROTEIN WITH RNA-DIRECTED DNA POLYMERASE DOMAIN"/>
    <property type="match status" value="1"/>
</dbReference>
<evidence type="ECO:0000313" key="1">
    <source>
        <dbReference type="EMBL" id="PCG65028.1"/>
    </source>
</evidence>
<dbReference type="EMBL" id="NWSH01004509">
    <property type="protein sequence ID" value="PCG65028.1"/>
    <property type="molecule type" value="Genomic_DNA"/>
</dbReference>
<comment type="caution">
    <text evidence="1">The sequence shown here is derived from an EMBL/GenBank/DDBJ whole genome shotgun (WGS) entry which is preliminary data.</text>
</comment>
<sequence>MLNDLDRESRAVGLNMNLEKTKAMTNGKPDPVLVNNQIIEYVNEYVYLGQIISPQDLSNKEIDRRIGNAWKQYWSFKEAMKNKETSISIKRKLFNTCILPVLTYGCQSWALNQTHYRKLETCQNAMERSMVGKRLSDKIRTSTIRKYTKIKDVTVTIRKLKWKWAGHTVRGTDKWSKTILFWFTSNRKRKRGRPLRRWVDDIKNTAGKRWTTLANNRTKWKELGEAFAYNRHTEGADN</sequence>
<accession>A0A2A4J025</accession>
<reference evidence="1" key="1">
    <citation type="submission" date="2017-09" db="EMBL/GenBank/DDBJ databases">
        <title>Contemporary evolution of a Lepidopteran species, Heliothis virescens, in response to modern agricultural practices.</title>
        <authorList>
            <person name="Fritz M.L."/>
            <person name="Deyonke A.M."/>
            <person name="Papanicolaou A."/>
            <person name="Micinski S."/>
            <person name="Westbrook J."/>
            <person name="Gould F."/>
        </authorList>
    </citation>
    <scope>NUCLEOTIDE SEQUENCE [LARGE SCALE GENOMIC DNA]</scope>
    <source>
        <strain evidence="1">HvINT-</strain>
        <tissue evidence="1">Whole body</tissue>
    </source>
</reference>
<protein>
    <recommendedName>
        <fullName evidence="2">Reverse transcriptase domain-containing protein</fullName>
    </recommendedName>
</protein>
<dbReference type="PANTHER" id="PTHR47027">
    <property type="entry name" value="REVERSE TRANSCRIPTASE DOMAIN-CONTAINING PROTEIN"/>
    <property type="match status" value="1"/>
</dbReference>
<gene>
    <name evidence="1" type="ORF">B5V51_9801</name>
</gene>
<proteinExistence type="predicted"/>
<dbReference type="AlphaFoldDB" id="A0A2A4J025"/>
<name>A0A2A4J025_HELVI</name>